<proteinExistence type="predicted"/>
<dbReference type="InterPro" id="IPR011254">
    <property type="entry name" value="Prismane-like_sf"/>
</dbReference>
<protein>
    <submittedName>
        <fullName evidence="5">Uncharacterized protein</fullName>
    </submittedName>
</protein>
<dbReference type="EMBL" id="CP023154">
    <property type="protein sequence ID" value="QEK78386.1"/>
    <property type="molecule type" value="Genomic_DNA"/>
</dbReference>
<organism evidence="5 6">
    <name type="scientific">Pyrococcus furiosus (strain ATCC 43587 / DSM 3638 / JCM 8422 / Vc1)</name>
    <dbReference type="NCBI Taxonomy" id="186497"/>
    <lineage>
        <taxon>Archaea</taxon>
        <taxon>Methanobacteriati</taxon>
        <taxon>Methanobacteriota</taxon>
        <taxon>Thermococci</taxon>
        <taxon>Thermococcales</taxon>
        <taxon>Thermococcaceae</taxon>
        <taxon>Pyrococcus</taxon>
    </lineage>
</organism>
<dbReference type="Proteomes" id="UP000324354">
    <property type="component" value="Chromosome"/>
</dbReference>
<accession>A0A5C0XMS1</accession>
<gene>
    <name evidence="5" type="ORF">PFDSM3638_03440</name>
</gene>
<keyword evidence="4" id="KW-1133">Transmembrane helix</keyword>
<evidence type="ECO:0000256" key="2">
    <source>
        <dbReference type="ARBA" id="ARBA00023004"/>
    </source>
</evidence>
<evidence type="ECO:0000313" key="6">
    <source>
        <dbReference type="Proteomes" id="UP000324354"/>
    </source>
</evidence>
<keyword evidence="1" id="KW-0479">Metal-binding</keyword>
<reference evidence="5 6" key="1">
    <citation type="submission" date="2017-08" db="EMBL/GenBank/DDBJ databases">
        <title>Resequencing and Reannotation of the genome of Pyrococcus furiosus type strain DSM3638.</title>
        <authorList>
            <person name="Reichelt R.M."/>
            <person name="Bunk B."/>
        </authorList>
    </citation>
    <scope>NUCLEOTIDE SEQUENCE [LARGE SCALE GENOMIC DNA]</scope>
    <source>
        <strain evidence="5 6">DSM 3638</strain>
    </source>
</reference>
<dbReference type="InterPro" id="IPR016099">
    <property type="entry name" value="Prismane-like_a/b-sand"/>
</dbReference>
<evidence type="ECO:0000256" key="4">
    <source>
        <dbReference type="SAM" id="Phobius"/>
    </source>
</evidence>
<keyword evidence="2" id="KW-0408">Iron</keyword>
<dbReference type="GO" id="GO:0046872">
    <property type="term" value="F:metal ion binding"/>
    <property type="evidence" value="ECO:0007669"/>
    <property type="project" value="UniProtKB-KW"/>
</dbReference>
<dbReference type="GO" id="GO:0051536">
    <property type="term" value="F:iron-sulfur cluster binding"/>
    <property type="evidence" value="ECO:0007669"/>
    <property type="project" value="UniProtKB-KW"/>
</dbReference>
<evidence type="ECO:0000256" key="3">
    <source>
        <dbReference type="ARBA" id="ARBA00023014"/>
    </source>
</evidence>
<feature type="transmembrane region" description="Helical" evidence="4">
    <location>
        <begin position="71"/>
        <end position="91"/>
    </location>
</feature>
<keyword evidence="3" id="KW-0411">Iron-sulfur</keyword>
<dbReference type="SUPFAM" id="SSF56821">
    <property type="entry name" value="Prismane protein-like"/>
    <property type="match status" value="1"/>
</dbReference>
<evidence type="ECO:0000313" key="5">
    <source>
        <dbReference type="EMBL" id="QEK78386.1"/>
    </source>
</evidence>
<keyword evidence="4" id="KW-0472">Membrane</keyword>
<dbReference type="AlphaFoldDB" id="A0A5C0XMS1"/>
<dbReference type="SMR" id="A0A5C0XMS1"/>
<keyword evidence="4" id="KW-0812">Transmembrane</keyword>
<sequence>MEVPTGTAEGHGILVTGHSYKALYELLKQIKENCLEGEIKVYTHAEMFPAHVHLELRKCVQQLTKAYKDRIFTVGIAGLEGVPMILCSIAFLCPSEVATLTSFATTPSYFLAISWAIVQAIGQ</sequence>
<name>A0A5C0XMS1_PYRFU</name>
<dbReference type="GO" id="GO:0016491">
    <property type="term" value="F:oxidoreductase activity"/>
    <property type="evidence" value="ECO:0007669"/>
    <property type="project" value="InterPro"/>
</dbReference>
<feature type="transmembrane region" description="Helical" evidence="4">
    <location>
        <begin position="97"/>
        <end position="118"/>
    </location>
</feature>
<evidence type="ECO:0000256" key="1">
    <source>
        <dbReference type="ARBA" id="ARBA00022723"/>
    </source>
</evidence>
<dbReference type="Gene3D" id="3.40.50.2030">
    <property type="match status" value="1"/>
</dbReference>